<evidence type="ECO:0000256" key="1">
    <source>
        <dbReference type="SAM" id="SignalP"/>
    </source>
</evidence>
<sequence length="89" mass="9890">MQLTEHIECDGGLTLALIILCHASVCTGIQPGRISDSQDVSRSDDSLCRVLSIKRDAVLYSTRRDNVFRKGFGCRVDCRRATLVHFHGV</sequence>
<dbReference type="EMBL" id="BPLR01005916">
    <property type="protein sequence ID" value="GIY06017.1"/>
    <property type="molecule type" value="Genomic_DNA"/>
</dbReference>
<gene>
    <name evidence="2" type="ORF">CEXT_221641</name>
</gene>
<protein>
    <recommendedName>
        <fullName evidence="4">Secreted protein</fullName>
    </recommendedName>
</protein>
<evidence type="ECO:0000313" key="2">
    <source>
        <dbReference type="EMBL" id="GIY06017.1"/>
    </source>
</evidence>
<reference evidence="2 3" key="1">
    <citation type="submission" date="2021-06" db="EMBL/GenBank/DDBJ databases">
        <title>Caerostris extrusa draft genome.</title>
        <authorList>
            <person name="Kono N."/>
            <person name="Arakawa K."/>
        </authorList>
    </citation>
    <scope>NUCLEOTIDE SEQUENCE [LARGE SCALE GENOMIC DNA]</scope>
</reference>
<organism evidence="2 3">
    <name type="scientific">Caerostris extrusa</name>
    <name type="common">Bark spider</name>
    <name type="synonym">Caerostris bankana</name>
    <dbReference type="NCBI Taxonomy" id="172846"/>
    <lineage>
        <taxon>Eukaryota</taxon>
        <taxon>Metazoa</taxon>
        <taxon>Ecdysozoa</taxon>
        <taxon>Arthropoda</taxon>
        <taxon>Chelicerata</taxon>
        <taxon>Arachnida</taxon>
        <taxon>Araneae</taxon>
        <taxon>Araneomorphae</taxon>
        <taxon>Entelegynae</taxon>
        <taxon>Araneoidea</taxon>
        <taxon>Araneidae</taxon>
        <taxon>Caerostris</taxon>
    </lineage>
</organism>
<comment type="caution">
    <text evidence="2">The sequence shown here is derived from an EMBL/GenBank/DDBJ whole genome shotgun (WGS) entry which is preliminary data.</text>
</comment>
<evidence type="ECO:0008006" key="4">
    <source>
        <dbReference type="Google" id="ProtNLM"/>
    </source>
</evidence>
<name>A0AAV4QCR3_CAEEX</name>
<evidence type="ECO:0000313" key="3">
    <source>
        <dbReference type="Proteomes" id="UP001054945"/>
    </source>
</evidence>
<keyword evidence="3" id="KW-1185">Reference proteome</keyword>
<dbReference type="AlphaFoldDB" id="A0AAV4QCR3"/>
<proteinExistence type="predicted"/>
<accession>A0AAV4QCR3</accession>
<keyword evidence="1" id="KW-0732">Signal</keyword>
<dbReference type="Proteomes" id="UP001054945">
    <property type="component" value="Unassembled WGS sequence"/>
</dbReference>
<feature type="signal peptide" evidence="1">
    <location>
        <begin position="1"/>
        <end position="28"/>
    </location>
</feature>
<feature type="chain" id="PRO_5043999915" description="Secreted protein" evidence="1">
    <location>
        <begin position="29"/>
        <end position="89"/>
    </location>
</feature>